<evidence type="ECO:0000313" key="1">
    <source>
        <dbReference type="EMBL" id="REI39704.1"/>
    </source>
</evidence>
<organism evidence="1 2">
    <name type="scientific">Psychrilyobacter piezotolerans</name>
    <dbReference type="NCBI Taxonomy" id="2293438"/>
    <lineage>
        <taxon>Bacteria</taxon>
        <taxon>Fusobacteriati</taxon>
        <taxon>Fusobacteriota</taxon>
        <taxon>Fusobacteriia</taxon>
        <taxon>Fusobacteriales</taxon>
        <taxon>Fusobacteriaceae</taxon>
        <taxon>Psychrilyobacter</taxon>
    </lineage>
</organism>
<evidence type="ECO:0000313" key="2">
    <source>
        <dbReference type="Proteomes" id="UP000263486"/>
    </source>
</evidence>
<dbReference type="RefSeq" id="WP_114643455.1">
    <property type="nucleotide sequence ID" value="NZ_JAACIO010000033.1"/>
</dbReference>
<dbReference type="EMBL" id="QUAJ01000034">
    <property type="protein sequence ID" value="REI39704.1"/>
    <property type="molecule type" value="Genomic_DNA"/>
</dbReference>
<comment type="caution">
    <text evidence="1">The sequence shown here is derived from an EMBL/GenBank/DDBJ whole genome shotgun (WGS) entry which is preliminary data.</text>
</comment>
<keyword evidence="2" id="KW-1185">Reference proteome</keyword>
<sequence>MEIEITQEQYLMMNHINNNEALYIQIAPEEHATVSNCFDNVATKCKQDGGKPLYGWIIWDQPLFVEAELHCIWSSGDGGILKDITPPKDKNDKFILFLPDETIAYNGITLANKYMPKYKEQRLLDYLSAEMNLQAFMISLRKLYSNEIKLTKKHATRYKELLDQLNDAKTNL</sequence>
<reference evidence="1 2" key="1">
    <citation type="submission" date="2018-08" db="EMBL/GenBank/DDBJ databases">
        <title>Draft genome sequence of Psychrilyobacter sp. strain SD5 isolated from Black Sea water.</title>
        <authorList>
            <person name="Yadav S."/>
            <person name="Villanueva L."/>
            <person name="Damste J.S.S."/>
        </authorList>
    </citation>
    <scope>NUCLEOTIDE SEQUENCE [LARGE SCALE GENOMIC DNA]</scope>
    <source>
        <strain evidence="1 2">SD5</strain>
    </source>
</reference>
<accession>A0ABX9KDZ9</accession>
<protein>
    <submittedName>
        <fullName evidence="1">Uncharacterized protein</fullName>
    </submittedName>
</protein>
<dbReference type="Proteomes" id="UP000263486">
    <property type="component" value="Unassembled WGS sequence"/>
</dbReference>
<proteinExistence type="predicted"/>
<gene>
    <name evidence="1" type="ORF">DYH56_13760</name>
</gene>
<name>A0ABX9KDZ9_9FUSO</name>